<dbReference type="AlphaFoldDB" id="A0A9D4KRR2"/>
<organism evidence="1 2">
    <name type="scientific">Dreissena polymorpha</name>
    <name type="common">Zebra mussel</name>
    <name type="synonym">Mytilus polymorpha</name>
    <dbReference type="NCBI Taxonomy" id="45954"/>
    <lineage>
        <taxon>Eukaryota</taxon>
        <taxon>Metazoa</taxon>
        <taxon>Spiralia</taxon>
        <taxon>Lophotrochozoa</taxon>
        <taxon>Mollusca</taxon>
        <taxon>Bivalvia</taxon>
        <taxon>Autobranchia</taxon>
        <taxon>Heteroconchia</taxon>
        <taxon>Euheterodonta</taxon>
        <taxon>Imparidentia</taxon>
        <taxon>Neoheterodontei</taxon>
        <taxon>Myida</taxon>
        <taxon>Dreissenoidea</taxon>
        <taxon>Dreissenidae</taxon>
        <taxon>Dreissena</taxon>
    </lineage>
</organism>
<reference evidence="1" key="1">
    <citation type="journal article" date="2019" name="bioRxiv">
        <title>The Genome of the Zebra Mussel, Dreissena polymorpha: A Resource for Invasive Species Research.</title>
        <authorList>
            <person name="McCartney M.A."/>
            <person name="Auch B."/>
            <person name="Kono T."/>
            <person name="Mallez S."/>
            <person name="Zhang Y."/>
            <person name="Obille A."/>
            <person name="Becker A."/>
            <person name="Abrahante J.E."/>
            <person name="Garbe J."/>
            <person name="Badalamenti J.P."/>
            <person name="Herman A."/>
            <person name="Mangelson H."/>
            <person name="Liachko I."/>
            <person name="Sullivan S."/>
            <person name="Sone E.D."/>
            <person name="Koren S."/>
            <person name="Silverstein K.A.T."/>
            <person name="Beckman K.B."/>
            <person name="Gohl D.M."/>
        </authorList>
    </citation>
    <scope>NUCLEOTIDE SEQUENCE</scope>
    <source>
        <strain evidence="1">Duluth1</strain>
        <tissue evidence="1">Whole animal</tissue>
    </source>
</reference>
<evidence type="ECO:0000313" key="1">
    <source>
        <dbReference type="EMBL" id="KAH3844897.1"/>
    </source>
</evidence>
<keyword evidence="2" id="KW-1185">Reference proteome</keyword>
<dbReference type="Proteomes" id="UP000828390">
    <property type="component" value="Unassembled WGS sequence"/>
</dbReference>
<evidence type="ECO:0000313" key="2">
    <source>
        <dbReference type="Proteomes" id="UP000828390"/>
    </source>
</evidence>
<comment type="caution">
    <text evidence="1">The sequence shown here is derived from an EMBL/GenBank/DDBJ whole genome shotgun (WGS) entry which is preliminary data.</text>
</comment>
<proteinExistence type="predicted"/>
<protein>
    <submittedName>
        <fullName evidence="1">Uncharacterized protein</fullName>
    </submittedName>
</protein>
<name>A0A9D4KRR2_DREPO</name>
<accession>A0A9D4KRR2</accession>
<gene>
    <name evidence="1" type="ORF">DPMN_087163</name>
</gene>
<reference evidence="1" key="2">
    <citation type="submission" date="2020-11" db="EMBL/GenBank/DDBJ databases">
        <authorList>
            <person name="McCartney M.A."/>
            <person name="Auch B."/>
            <person name="Kono T."/>
            <person name="Mallez S."/>
            <person name="Becker A."/>
            <person name="Gohl D.M."/>
            <person name="Silverstein K.A.T."/>
            <person name="Koren S."/>
            <person name="Bechman K.B."/>
            <person name="Herman A."/>
            <person name="Abrahante J.E."/>
            <person name="Garbe J."/>
        </authorList>
    </citation>
    <scope>NUCLEOTIDE SEQUENCE</scope>
    <source>
        <strain evidence="1">Duluth1</strain>
        <tissue evidence="1">Whole animal</tissue>
    </source>
</reference>
<sequence>MDVDRFGLFKQKMYQDVELKGSFPSLLVQFPVPALRIVIGAHRLPVHRPLLC</sequence>
<dbReference type="EMBL" id="JAIWYP010000003">
    <property type="protein sequence ID" value="KAH3844897.1"/>
    <property type="molecule type" value="Genomic_DNA"/>
</dbReference>